<dbReference type="Pfam" id="PF00583">
    <property type="entry name" value="Acetyltransf_1"/>
    <property type="match status" value="1"/>
</dbReference>
<reference evidence="2" key="1">
    <citation type="submission" date="2021-04" db="EMBL/GenBank/DDBJ databases">
        <title>Proteiniclasticum sedimins sp. nov., an obligate anaerobic bacterium isolated from anaerobic sludge.</title>
        <authorList>
            <person name="Liu J."/>
        </authorList>
    </citation>
    <scope>NUCLEOTIDE SEQUENCE</scope>
    <source>
        <strain evidence="2">BAD-10</strain>
    </source>
</reference>
<dbReference type="InterPro" id="IPR016181">
    <property type="entry name" value="Acyl_CoA_acyltransferase"/>
</dbReference>
<dbReference type="CDD" id="cd04301">
    <property type="entry name" value="NAT_SF"/>
    <property type="match status" value="1"/>
</dbReference>
<dbReference type="AlphaFoldDB" id="A0A941CPW1"/>
<evidence type="ECO:0000313" key="2">
    <source>
        <dbReference type="EMBL" id="MBR0576062.1"/>
    </source>
</evidence>
<accession>A0A941CPW1</accession>
<name>A0A941CPW1_9CLOT</name>
<dbReference type="SUPFAM" id="SSF55729">
    <property type="entry name" value="Acyl-CoA N-acyltransferases (Nat)"/>
    <property type="match status" value="1"/>
</dbReference>
<proteinExistence type="predicted"/>
<sequence>MEYTLRPLTPQDGETFADYLAHLDFSHAPYFSSCFCRYYHVACSDEAWMERSALKNRSESVEAIKEGRMKGYLAFSGETCVGWLNANALETYDRLLPDLAPYAQEKKTGVVICFVLHPDHRGKGLATKMLEKALDGFKAEGFTQVLGLSTLNPEVPVARQYSGRYAMFQKLGFEDLGSVGGRQLMRKIL</sequence>
<dbReference type="GO" id="GO:0016747">
    <property type="term" value="F:acyltransferase activity, transferring groups other than amino-acyl groups"/>
    <property type="evidence" value="ECO:0007669"/>
    <property type="project" value="InterPro"/>
</dbReference>
<keyword evidence="3" id="KW-1185">Reference proteome</keyword>
<protein>
    <submittedName>
        <fullName evidence="2">GNAT family N-acetyltransferase</fullName>
    </submittedName>
</protein>
<feature type="domain" description="N-acetyltransferase" evidence="1">
    <location>
        <begin position="3"/>
        <end position="189"/>
    </location>
</feature>
<dbReference type="Proteomes" id="UP000675379">
    <property type="component" value="Unassembled WGS sequence"/>
</dbReference>
<gene>
    <name evidence="2" type="ORF">KCG48_06870</name>
</gene>
<dbReference type="Gene3D" id="3.40.630.30">
    <property type="match status" value="1"/>
</dbReference>
<dbReference type="EMBL" id="JAGSCS010000007">
    <property type="protein sequence ID" value="MBR0576062.1"/>
    <property type="molecule type" value="Genomic_DNA"/>
</dbReference>
<dbReference type="InterPro" id="IPR000182">
    <property type="entry name" value="GNAT_dom"/>
</dbReference>
<comment type="caution">
    <text evidence="2">The sequence shown here is derived from an EMBL/GenBank/DDBJ whole genome shotgun (WGS) entry which is preliminary data.</text>
</comment>
<dbReference type="PROSITE" id="PS51186">
    <property type="entry name" value="GNAT"/>
    <property type="match status" value="1"/>
</dbReference>
<evidence type="ECO:0000313" key="3">
    <source>
        <dbReference type="Proteomes" id="UP000675379"/>
    </source>
</evidence>
<dbReference type="RefSeq" id="WP_211800823.1">
    <property type="nucleotide sequence ID" value="NZ_JAGSCS010000007.1"/>
</dbReference>
<organism evidence="2 3">
    <name type="scientific">Proteiniclasticum sediminis</name>
    <dbReference type="NCBI Taxonomy" id="2804028"/>
    <lineage>
        <taxon>Bacteria</taxon>
        <taxon>Bacillati</taxon>
        <taxon>Bacillota</taxon>
        <taxon>Clostridia</taxon>
        <taxon>Eubacteriales</taxon>
        <taxon>Clostridiaceae</taxon>
        <taxon>Proteiniclasticum</taxon>
    </lineage>
</organism>
<evidence type="ECO:0000259" key="1">
    <source>
        <dbReference type="PROSITE" id="PS51186"/>
    </source>
</evidence>